<dbReference type="FunCoup" id="A9WI45">
    <property type="interactions" value="21"/>
</dbReference>
<accession>A9WI45</accession>
<reference evidence="4" key="1">
    <citation type="journal article" date="2011" name="BMC Genomics">
        <title>Complete genome sequence of the filamentous anoxygenic phototrophic bacterium Chloroflexus aurantiacus.</title>
        <authorList>
            <person name="Tang K.H."/>
            <person name="Barry K."/>
            <person name="Chertkov O."/>
            <person name="Dalin E."/>
            <person name="Han C.S."/>
            <person name="Hauser L.J."/>
            <person name="Honchak B.M."/>
            <person name="Karbach L.E."/>
            <person name="Land M.L."/>
            <person name="Lapidus A."/>
            <person name="Larimer F.W."/>
            <person name="Mikhailova N."/>
            <person name="Pitluck S."/>
            <person name="Pierson B.K."/>
            <person name="Blankenship R.E."/>
        </authorList>
    </citation>
    <scope>NUCLEOTIDE SEQUENCE [LARGE SCALE GENOMIC DNA]</scope>
    <source>
        <strain evidence="4">ATCC 29366 / DSM 635 / J-10-fl</strain>
    </source>
</reference>
<dbReference type="PANTHER" id="PTHR46268:SF27">
    <property type="entry name" value="UNIVERSAL STRESS PROTEIN RV2623"/>
    <property type="match status" value="1"/>
</dbReference>
<dbReference type="Proteomes" id="UP000002008">
    <property type="component" value="Chromosome"/>
</dbReference>
<protein>
    <submittedName>
        <fullName evidence="3">UspA domain protein</fullName>
    </submittedName>
</protein>
<dbReference type="Pfam" id="PF00582">
    <property type="entry name" value="Usp"/>
    <property type="match status" value="1"/>
</dbReference>
<evidence type="ECO:0000313" key="4">
    <source>
        <dbReference type="Proteomes" id="UP000002008"/>
    </source>
</evidence>
<proteinExistence type="inferred from homology"/>
<dbReference type="InParanoid" id="A9WI45"/>
<sequence length="273" mass="30010">MHIALYVGQNPQRTALLAFAAPIVAACAHRVTLITPVSGQNDLDEVVNQLHIDTAIPVQHRCQETTFAAAILSAVQTERPDLLIVPAFPPHFIRGRRLEFNLLAALPVSFLRVQGHVSASPIRRIAVASAGGEQSLRCVPLVSQIARAFQASVTVLHVSSQEVVYFDGFVASPLTEEVALQLDELTGTMLRRLVKELNTQGVDCHLQVLNGLVEETLLSEAQHYDLLVIGSHEVSDVVPEPGDRWVRMLQRLSLQDVTRDLLERSPIPVLVIR</sequence>
<dbReference type="InterPro" id="IPR006016">
    <property type="entry name" value="UspA"/>
</dbReference>
<dbReference type="EMBL" id="CP000909">
    <property type="protein sequence ID" value="ABY35736.1"/>
    <property type="molecule type" value="Genomic_DNA"/>
</dbReference>
<dbReference type="HOGENOM" id="CLU_1018186_0_0_0"/>
<comment type="similarity">
    <text evidence="1">Belongs to the universal stress protein A family.</text>
</comment>
<dbReference type="SUPFAM" id="SSF52402">
    <property type="entry name" value="Adenine nucleotide alpha hydrolases-like"/>
    <property type="match status" value="1"/>
</dbReference>
<dbReference type="CDD" id="cd00293">
    <property type="entry name" value="USP-like"/>
    <property type="match status" value="1"/>
</dbReference>
<organism evidence="3 4">
    <name type="scientific">Chloroflexus aurantiacus (strain ATCC 29366 / DSM 635 / J-10-fl)</name>
    <dbReference type="NCBI Taxonomy" id="324602"/>
    <lineage>
        <taxon>Bacteria</taxon>
        <taxon>Bacillati</taxon>
        <taxon>Chloroflexota</taxon>
        <taxon>Chloroflexia</taxon>
        <taxon>Chloroflexales</taxon>
        <taxon>Chloroflexineae</taxon>
        <taxon>Chloroflexaceae</taxon>
        <taxon>Chloroflexus</taxon>
    </lineage>
</organism>
<feature type="domain" description="UspA" evidence="2">
    <location>
        <begin position="122"/>
        <end position="273"/>
    </location>
</feature>
<evidence type="ECO:0000259" key="2">
    <source>
        <dbReference type="Pfam" id="PF00582"/>
    </source>
</evidence>
<dbReference type="PATRIC" id="fig|324602.8.peg.2853"/>
<keyword evidence="4" id="KW-1185">Reference proteome</keyword>
<evidence type="ECO:0000313" key="3">
    <source>
        <dbReference type="EMBL" id="ABY35736.1"/>
    </source>
</evidence>
<name>A9WI45_CHLAA</name>
<dbReference type="AlphaFoldDB" id="A9WI45"/>
<dbReference type="STRING" id="324602.Caur_2530"/>
<dbReference type="KEGG" id="cau:Caur_2530"/>
<dbReference type="EnsemblBacteria" id="ABY35736">
    <property type="protein sequence ID" value="ABY35736"/>
    <property type="gene ID" value="Caur_2530"/>
</dbReference>
<dbReference type="PANTHER" id="PTHR46268">
    <property type="entry name" value="STRESS RESPONSE PROTEIN NHAX"/>
    <property type="match status" value="1"/>
</dbReference>
<dbReference type="Gene3D" id="3.40.50.12370">
    <property type="match status" value="1"/>
</dbReference>
<dbReference type="eggNOG" id="COG0589">
    <property type="taxonomic scope" value="Bacteria"/>
</dbReference>
<evidence type="ECO:0000256" key="1">
    <source>
        <dbReference type="ARBA" id="ARBA00008791"/>
    </source>
</evidence>
<dbReference type="RefSeq" id="WP_012258389.1">
    <property type="nucleotide sequence ID" value="NC_010175.1"/>
</dbReference>
<gene>
    <name evidence="3" type="ordered locus">Caur_2530</name>
</gene>